<reference evidence="3" key="1">
    <citation type="journal article" date="2013" name="Eukaryot. Cell">
        <title>Extremely Reduced Levels of Heterozygosity in the Vertebrate Pathogen Encephalitozoon cuniculi.</title>
        <authorList>
            <person name="Selman M."/>
            <person name="Sak B."/>
            <person name="Kvac M."/>
            <person name="Farinelli L."/>
            <person name="Weiss L.M."/>
            <person name="Corradi N."/>
        </authorList>
    </citation>
    <scope>NUCLEOTIDE SEQUENCE</scope>
</reference>
<dbReference type="InterPro" id="IPR012617">
    <property type="entry name" value="AATF_C"/>
</dbReference>
<evidence type="ECO:0000256" key="1">
    <source>
        <dbReference type="SAM" id="MobiDB-lite"/>
    </source>
</evidence>
<name>M1K8T6_ENCCN</name>
<dbReference type="Pfam" id="PF08164">
    <property type="entry name" value="TRAUB"/>
    <property type="match status" value="1"/>
</dbReference>
<dbReference type="GO" id="GO:0005634">
    <property type="term" value="C:nucleus"/>
    <property type="evidence" value="ECO:0007669"/>
    <property type="project" value="InterPro"/>
</dbReference>
<dbReference type="VEuPathDB" id="MicrosporidiaDB:AEWD_060970"/>
<dbReference type="EMBL" id="KC513609">
    <property type="protein sequence ID" value="AGE95727.1"/>
    <property type="molecule type" value="Genomic_DNA"/>
</dbReference>
<evidence type="ECO:0000259" key="2">
    <source>
        <dbReference type="Pfam" id="PF08164"/>
    </source>
</evidence>
<organism evidence="3">
    <name type="scientific">Encephalitozoon cuniculi</name>
    <name type="common">Microsporidian parasite</name>
    <dbReference type="NCBI Taxonomy" id="6035"/>
    <lineage>
        <taxon>Eukaryota</taxon>
        <taxon>Fungi</taxon>
        <taxon>Fungi incertae sedis</taxon>
        <taxon>Microsporidia</taxon>
        <taxon>Unikaryonidae</taxon>
        <taxon>Encephalitozoon</taxon>
    </lineage>
</organism>
<proteinExistence type="predicted"/>
<protein>
    <recommendedName>
        <fullName evidence="2">Apoptosis-antagonizing transcription factor C-terminal domain-containing protein</fullName>
    </recommendedName>
</protein>
<accession>M1K8T6</accession>
<feature type="region of interest" description="Disordered" evidence="1">
    <location>
        <begin position="1"/>
        <end position="22"/>
    </location>
</feature>
<feature type="compositionally biased region" description="Basic and acidic residues" evidence="1">
    <location>
        <begin position="9"/>
        <end position="18"/>
    </location>
</feature>
<sequence>MQLKHIRRISGEPEHDESNGLLPGKAKNVVVLSVSQRLGLRKPQQGASAVPPQVGNNQAHRPLHQILSKPLHLQDFPLHLKYFARPSPFEFMEEAQSRSTMKKLLRKIESQIDKVSFLYTNPTQTAEIKKMLDTEEDSRATLRKCISRMDRLNSYMNPMKCGTVSIPSIEEHLKYLYERRGVFDEGKCYALLTKNRIDTMLSNRKAAIKSKGKTLSYEFKERLTGFLSKRGSASWSNEKIDDFISSMMR</sequence>
<evidence type="ECO:0000313" key="3">
    <source>
        <dbReference type="EMBL" id="AGE95727.1"/>
    </source>
</evidence>
<dbReference type="AlphaFoldDB" id="M1K8T6"/>
<dbReference type="VEuPathDB" id="MicrosporidiaDB:AEWQ_060940"/>
<gene>
    <name evidence="3" type="ORF">ECU06_1010</name>
</gene>
<feature type="domain" description="Apoptosis-antagonizing transcription factor C-terminal" evidence="2">
    <location>
        <begin position="204"/>
        <end position="248"/>
    </location>
</feature>
<dbReference type="VEuPathDB" id="MicrosporidiaDB:AEWR_060950"/>
<dbReference type="VEuPathDB" id="MicrosporidiaDB:M970_060950"/>
<dbReference type="VEuPathDB" id="MicrosporidiaDB:ECU06_1010"/>